<dbReference type="Proteomes" id="UP000233837">
    <property type="component" value="Unassembled WGS sequence"/>
</dbReference>
<dbReference type="AlphaFoldDB" id="A0A2I0VBZ6"/>
<dbReference type="InterPro" id="IPR052651">
    <property type="entry name" value="WDR81"/>
</dbReference>
<feature type="compositionally biased region" description="Pro residues" evidence="1">
    <location>
        <begin position="170"/>
        <end position="180"/>
    </location>
</feature>
<protein>
    <submittedName>
        <fullName evidence="2">Uncharacterized protein</fullName>
    </submittedName>
</protein>
<evidence type="ECO:0000313" key="3">
    <source>
        <dbReference type="Proteomes" id="UP000233837"/>
    </source>
</evidence>
<sequence length="208" mass="22923">MYHLRIISIRTRQYLCPRTPAAAGPPDTALARCCGLNLATQANIFRGHQDGISSFCVWGQDVISISRNNIALTSVSRPMEEALQQRISPQKLYSADRGIRNPSALSAISVLPFSRLFLVGTEDGCLKEESNLITLLGVPRGLLWILDSLSTCLHSGDGEAQEEEEEEAPAPAPTHVPTPTPLRQHFQLDQLVEQFNQWELCLDGYIAA</sequence>
<dbReference type="STRING" id="906689.A0A2I0VBZ6"/>
<proteinExistence type="predicted"/>
<dbReference type="EMBL" id="KZ503874">
    <property type="protein sequence ID" value="PKU60917.1"/>
    <property type="molecule type" value="Genomic_DNA"/>
</dbReference>
<accession>A0A2I0VBZ6</accession>
<name>A0A2I0VBZ6_9ASPA</name>
<gene>
    <name evidence="2" type="ORF">MA16_Dca026700</name>
</gene>
<evidence type="ECO:0000313" key="2">
    <source>
        <dbReference type="EMBL" id="PKU60917.1"/>
    </source>
</evidence>
<reference evidence="2 3" key="2">
    <citation type="journal article" date="2017" name="Nature">
        <title>The Apostasia genome and the evolution of orchids.</title>
        <authorList>
            <person name="Zhang G.Q."/>
            <person name="Liu K.W."/>
            <person name="Li Z."/>
            <person name="Lohaus R."/>
            <person name="Hsiao Y.Y."/>
            <person name="Niu S.C."/>
            <person name="Wang J.Y."/>
            <person name="Lin Y.C."/>
            <person name="Xu Q."/>
            <person name="Chen L.J."/>
            <person name="Yoshida K."/>
            <person name="Fujiwara S."/>
            <person name="Wang Z.W."/>
            <person name="Zhang Y.Q."/>
            <person name="Mitsuda N."/>
            <person name="Wang M."/>
            <person name="Liu G.H."/>
            <person name="Pecoraro L."/>
            <person name="Huang H.X."/>
            <person name="Xiao X.J."/>
            <person name="Lin M."/>
            <person name="Wu X.Y."/>
            <person name="Wu W.L."/>
            <person name="Chen Y.Y."/>
            <person name="Chang S.B."/>
            <person name="Sakamoto S."/>
            <person name="Ohme-Takagi M."/>
            <person name="Yagi M."/>
            <person name="Zeng S.J."/>
            <person name="Shen C.Y."/>
            <person name="Yeh C.M."/>
            <person name="Luo Y.B."/>
            <person name="Tsai W.C."/>
            <person name="Van de Peer Y."/>
            <person name="Liu Z.J."/>
        </authorList>
    </citation>
    <scope>NUCLEOTIDE SEQUENCE [LARGE SCALE GENOMIC DNA]</scope>
    <source>
        <tissue evidence="2">The whole plant</tissue>
    </source>
</reference>
<feature type="region of interest" description="Disordered" evidence="1">
    <location>
        <begin position="155"/>
        <end position="181"/>
    </location>
</feature>
<keyword evidence="3" id="KW-1185">Reference proteome</keyword>
<dbReference type="PANTHER" id="PTHR44662:SF1">
    <property type="entry name" value="WD REPEAT-CONTAINING PROTEIN 81"/>
    <property type="match status" value="1"/>
</dbReference>
<organism evidence="2 3">
    <name type="scientific">Dendrobium catenatum</name>
    <dbReference type="NCBI Taxonomy" id="906689"/>
    <lineage>
        <taxon>Eukaryota</taxon>
        <taxon>Viridiplantae</taxon>
        <taxon>Streptophyta</taxon>
        <taxon>Embryophyta</taxon>
        <taxon>Tracheophyta</taxon>
        <taxon>Spermatophyta</taxon>
        <taxon>Magnoliopsida</taxon>
        <taxon>Liliopsida</taxon>
        <taxon>Asparagales</taxon>
        <taxon>Orchidaceae</taxon>
        <taxon>Epidendroideae</taxon>
        <taxon>Malaxideae</taxon>
        <taxon>Dendrobiinae</taxon>
        <taxon>Dendrobium</taxon>
    </lineage>
</organism>
<dbReference type="PANTHER" id="PTHR44662">
    <property type="entry name" value="WD REPEAT-CONTAINING PROTEIN 81"/>
    <property type="match status" value="1"/>
</dbReference>
<feature type="compositionally biased region" description="Acidic residues" evidence="1">
    <location>
        <begin position="159"/>
        <end position="168"/>
    </location>
</feature>
<evidence type="ECO:0000256" key="1">
    <source>
        <dbReference type="SAM" id="MobiDB-lite"/>
    </source>
</evidence>
<reference evidence="2 3" key="1">
    <citation type="journal article" date="2016" name="Sci. Rep.">
        <title>The Dendrobium catenatum Lindl. genome sequence provides insights into polysaccharide synthase, floral development and adaptive evolution.</title>
        <authorList>
            <person name="Zhang G.Q."/>
            <person name="Xu Q."/>
            <person name="Bian C."/>
            <person name="Tsai W.C."/>
            <person name="Yeh C.M."/>
            <person name="Liu K.W."/>
            <person name="Yoshida K."/>
            <person name="Zhang L.S."/>
            <person name="Chang S.B."/>
            <person name="Chen F."/>
            <person name="Shi Y."/>
            <person name="Su Y.Y."/>
            <person name="Zhang Y.Q."/>
            <person name="Chen L.J."/>
            <person name="Yin Y."/>
            <person name="Lin M."/>
            <person name="Huang H."/>
            <person name="Deng H."/>
            <person name="Wang Z.W."/>
            <person name="Zhu S.L."/>
            <person name="Zhao X."/>
            <person name="Deng C."/>
            <person name="Niu S.C."/>
            <person name="Huang J."/>
            <person name="Wang M."/>
            <person name="Liu G.H."/>
            <person name="Yang H.J."/>
            <person name="Xiao X.J."/>
            <person name="Hsiao Y.Y."/>
            <person name="Wu W.L."/>
            <person name="Chen Y.Y."/>
            <person name="Mitsuda N."/>
            <person name="Ohme-Takagi M."/>
            <person name="Luo Y.B."/>
            <person name="Van de Peer Y."/>
            <person name="Liu Z.J."/>
        </authorList>
    </citation>
    <scope>NUCLEOTIDE SEQUENCE [LARGE SCALE GENOMIC DNA]</scope>
    <source>
        <tissue evidence="2">The whole plant</tissue>
    </source>
</reference>